<keyword evidence="2" id="KW-1185">Reference proteome</keyword>
<protein>
    <submittedName>
        <fullName evidence="1">Uncharacterized protein</fullName>
    </submittedName>
</protein>
<dbReference type="AlphaFoldDB" id="A4SVL1"/>
<gene>
    <name evidence="1" type="ordered locus">Pnuc_0304</name>
</gene>
<evidence type="ECO:0000313" key="1">
    <source>
        <dbReference type="EMBL" id="ABP33525.1"/>
    </source>
</evidence>
<organism evidence="1 2">
    <name type="scientific">Polynucleobacter asymbioticus (strain DSM 18221 / CIP 109841 / QLW-P1DMWA-1)</name>
    <name type="common">Polynucleobacter necessarius subsp. asymbioticus</name>
    <dbReference type="NCBI Taxonomy" id="312153"/>
    <lineage>
        <taxon>Bacteria</taxon>
        <taxon>Pseudomonadati</taxon>
        <taxon>Pseudomonadota</taxon>
        <taxon>Betaproteobacteria</taxon>
        <taxon>Burkholderiales</taxon>
        <taxon>Burkholderiaceae</taxon>
        <taxon>Polynucleobacter</taxon>
    </lineage>
</organism>
<evidence type="ECO:0000313" key="2">
    <source>
        <dbReference type="Proteomes" id="UP000000231"/>
    </source>
</evidence>
<sequence>MRFKDSNLKRAFKNLFLPIREDILVLEPHFGLGDNLVCLGLMRALSKRNPKTRYYYACLPRCYQSLAWMFQDLDNVFLFPIEGGREVRQFTSFLNARYAPIGIDGVDIKRFDESFYEQHQVPFEARWEDCDVPPGPKSDWLYEKLNSNHEPYILVCNFESGLVSYDLKINNPTDKKIITVSPETNNIFDWTKLALMADEIHTIDTSFVHFVESLFHNKPHKPFFYHLARNSPTEFTRRLPWQVIRYRD</sequence>
<dbReference type="EMBL" id="CP000655">
    <property type="protein sequence ID" value="ABP33525.1"/>
    <property type="molecule type" value="Genomic_DNA"/>
</dbReference>
<dbReference type="KEGG" id="pnu:Pnuc_0304"/>
<dbReference type="Proteomes" id="UP000000231">
    <property type="component" value="Chromosome"/>
</dbReference>
<accession>A4SVL1</accession>
<proteinExistence type="predicted"/>
<reference evidence="1 2" key="1">
    <citation type="journal article" date="2012" name="Stand. Genomic Sci.">
        <title>Complete genome sequence of Polynucleobacter necessarius subsp. asymbioticus type strain (QLW-P1DMWA-1(T)).</title>
        <authorList>
            <person name="Meincke L."/>
            <person name="Copeland A."/>
            <person name="Lapidus A."/>
            <person name="Lucas S."/>
            <person name="Berry K.W."/>
            <person name="Del Rio T.G."/>
            <person name="Hammon N."/>
            <person name="Dalin E."/>
            <person name="Tice H."/>
            <person name="Pitluck S."/>
            <person name="Richardson P."/>
            <person name="Bruce D."/>
            <person name="Goodwin L."/>
            <person name="Han C."/>
            <person name="Tapia R."/>
            <person name="Detter J.C."/>
            <person name="Schmutz J."/>
            <person name="Brettin T."/>
            <person name="Larimer F."/>
            <person name="Land M."/>
            <person name="Hauser L."/>
            <person name="Kyrpides N.C."/>
            <person name="Ivanova N."/>
            <person name="Goker M."/>
            <person name="Woyke T."/>
            <person name="Wu Q.L."/>
            <person name="Pockl M."/>
            <person name="Hahn M.W."/>
            <person name="Klenk H.P."/>
        </authorList>
    </citation>
    <scope>NUCLEOTIDE SEQUENCE [LARGE SCALE GENOMIC DNA]</scope>
    <source>
        <strain evidence="2">DSM 18221 / CIP 109841 / QLW-P1DMWA-1</strain>
    </source>
</reference>
<dbReference type="HOGENOM" id="CLU_1119367_0_0_4"/>
<name>A4SVL1_POLAQ</name>
<dbReference type="RefSeq" id="WP_011902150.1">
    <property type="nucleotide sequence ID" value="NC_009379.1"/>
</dbReference>
<dbReference type="GeneID" id="31480653"/>